<dbReference type="Proteomes" id="UP000002527">
    <property type="component" value="Chromosome"/>
</dbReference>
<dbReference type="HOGENOM" id="CLU_3387852_0_0_9"/>
<protein>
    <submittedName>
        <fullName evidence="1">Uncharacterized protein</fullName>
    </submittedName>
</protein>
<evidence type="ECO:0000313" key="1">
    <source>
        <dbReference type="EMBL" id="AAS42601.1"/>
    </source>
</evidence>
<dbReference type="KEGG" id="bca:BCE_3696"/>
<accession>Q733G2</accession>
<dbReference type="AlphaFoldDB" id="Q733G2"/>
<reference evidence="1 2" key="1">
    <citation type="journal article" date="2004" name="Nucleic Acids Res.">
        <title>The genome sequence of Bacillus cereus ATCC 10987 reveals metabolic adaptations and a large plasmid related to Bacillus anthracis pXO1.</title>
        <authorList>
            <person name="Rasko D.A."/>
            <person name="Ravel J."/>
            <person name="Okstad O.A."/>
            <person name="Helgason E."/>
            <person name="Cer R.Z."/>
            <person name="Jiang L."/>
            <person name="Shores K.A."/>
            <person name="Fouts D.E."/>
            <person name="Tourasse N.J."/>
            <person name="Angiuoli S.V."/>
            <person name="Kolonay J."/>
            <person name="Nelson W.C."/>
            <person name="Kolsto A.-B."/>
            <person name="Fraser C.M."/>
            <person name="Read T.D."/>
        </authorList>
    </citation>
    <scope>NUCLEOTIDE SEQUENCE [LARGE SCALE GENOMIC DNA]</scope>
    <source>
        <strain evidence="2">ATCC 10987 / NRS 248</strain>
    </source>
</reference>
<gene>
    <name evidence="1" type="ordered locus">BCE_3696</name>
</gene>
<name>Q733G2_BACC1</name>
<sequence length="32" mass="3792">MIFMHNLEISNNRSIVKSSLYCIKTAFEKNIF</sequence>
<dbReference type="EMBL" id="AE017194">
    <property type="protein sequence ID" value="AAS42601.1"/>
    <property type="molecule type" value="Genomic_DNA"/>
</dbReference>
<organism evidence="1 2">
    <name type="scientific">Bacillus cereus (strain ATCC 10987 / NRS 248)</name>
    <dbReference type="NCBI Taxonomy" id="222523"/>
    <lineage>
        <taxon>Bacteria</taxon>
        <taxon>Bacillati</taxon>
        <taxon>Bacillota</taxon>
        <taxon>Bacilli</taxon>
        <taxon>Bacillales</taxon>
        <taxon>Bacillaceae</taxon>
        <taxon>Bacillus</taxon>
        <taxon>Bacillus cereus group</taxon>
    </lineage>
</organism>
<evidence type="ECO:0000313" key="2">
    <source>
        <dbReference type="Proteomes" id="UP000002527"/>
    </source>
</evidence>
<proteinExistence type="predicted"/>